<keyword evidence="3 6" id="KW-1133">Transmembrane helix</keyword>
<evidence type="ECO:0000256" key="3">
    <source>
        <dbReference type="ARBA" id="ARBA00022989"/>
    </source>
</evidence>
<dbReference type="EMBL" id="BAVZ01000005">
    <property type="protein sequence ID" value="GAF08036.1"/>
    <property type="molecule type" value="Genomic_DNA"/>
</dbReference>
<dbReference type="NCBIfam" id="TIGR01593">
    <property type="entry name" value="holin_tox_secr"/>
    <property type="match status" value="1"/>
</dbReference>
<sequence>MNDDSLIINIITIISTAFGAMIGYLFGGWGVLINLLLILVIVDWLTGWAVAWTNGELKSHKGYYGIMRKIIIFLMVTVAHFIDQVLGNQGYFQDAVIFFYMANELLSIIENAGRMGLPVPKAFRKALEILETKSGEEESIHHEPK</sequence>
<dbReference type="eggNOG" id="COG4824">
    <property type="taxonomic scope" value="Bacteria"/>
</dbReference>
<dbReference type="Pfam" id="PF05105">
    <property type="entry name" value="Phage_holin_4_1"/>
    <property type="match status" value="1"/>
</dbReference>
<gene>
    <name evidence="7" type="ORF">JCM16418_2073</name>
</gene>
<evidence type="ECO:0000256" key="5">
    <source>
        <dbReference type="ARBA" id="ARBA00023600"/>
    </source>
</evidence>
<dbReference type="STRING" id="1236976.JCM16418_2073"/>
<evidence type="ECO:0000256" key="4">
    <source>
        <dbReference type="ARBA" id="ARBA00023136"/>
    </source>
</evidence>
<feature type="transmembrane region" description="Helical" evidence="6">
    <location>
        <begin position="63"/>
        <end position="82"/>
    </location>
</feature>
<feature type="transmembrane region" description="Helical" evidence="6">
    <location>
        <begin position="31"/>
        <end position="51"/>
    </location>
</feature>
<evidence type="ECO:0000256" key="1">
    <source>
        <dbReference type="ARBA" id="ARBA00004141"/>
    </source>
</evidence>
<keyword evidence="4 6" id="KW-0472">Membrane</keyword>
<protein>
    <submittedName>
        <fullName evidence="7">Holin</fullName>
    </submittedName>
</protein>
<evidence type="ECO:0000313" key="7">
    <source>
        <dbReference type="EMBL" id="GAF08036.1"/>
    </source>
</evidence>
<evidence type="ECO:0000256" key="6">
    <source>
        <dbReference type="SAM" id="Phobius"/>
    </source>
</evidence>
<keyword evidence="2 6" id="KW-0812">Transmembrane</keyword>
<comment type="subcellular location">
    <subcellularLocation>
        <location evidence="1">Membrane</location>
        <topology evidence="1">Multi-pass membrane protein</topology>
    </subcellularLocation>
</comment>
<comment type="caution">
    <text evidence="7">The sequence shown here is derived from an EMBL/GenBank/DDBJ whole genome shotgun (WGS) entry which is preliminary data.</text>
</comment>
<keyword evidence="8" id="KW-1185">Reference proteome</keyword>
<name>W7YTU2_9BACL</name>
<dbReference type="GO" id="GO:0016020">
    <property type="term" value="C:membrane"/>
    <property type="evidence" value="ECO:0007669"/>
    <property type="project" value="UniProtKB-SubCell"/>
</dbReference>
<evidence type="ECO:0000313" key="8">
    <source>
        <dbReference type="Proteomes" id="UP000019364"/>
    </source>
</evidence>
<organism evidence="7 8">
    <name type="scientific">Paenibacillus pini JCM 16418</name>
    <dbReference type="NCBI Taxonomy" id="1236976"/>
    <lineage>
        <taxon>Bacteria</taxon>
        <taxon>Bacillati</taxon>
        <taxon>Bacillota</taxon>
        <taxon>Bacilli</taxon>
        <taxon>Bacillales</taxon>
        <taxon>Paenibacillaceae</taxon>
        <taxon>Paenibacillus</taxon>
    </lineage>
</organism>
<dbReference type="OrthoDB" id="88184at2"/>
<evidence type="ECO:0000256" key="2">
    <source>
        <dbReference type="ARBA" id="ARBA00022692"/>
    </source>
</evidence>
<comment type="similarity">
    <text evidence="5">Belongs to the bacteriophage holin family. Cp-1 holin subfamily.</text>
</comment>
<reference evidence="7 8" key="1">
    <citation type="journal article" date="2014" name="Genome Announc.">
        <title>Draft Genome Sequence of Paenibacillus pini JCM 16418T, Isolated from the Rhizosphere of Pine Tree.</title>
        <authorList>
            <person name="Yuki M."/>
            <person name="Oshima K."/>
            <person name="Suda W."/>
            <person name="Oshida Y."/>
            <person name="Kitamura K."/>
            <person name="Iida Y."/>
            <person name="Hattori M."/>
            <person name="Ohkuma M."/>
        </authorList>
    </citation>
    <scope>NUCLEOTIDE SEQUENCE [LARGE SCALE GENOMIC DNA]</scope>
    <source>
        <strain evidence="7 8">JCM 16418</strain>
    </source>
</reference>
<proteinExistence type="inferred from homology"/>
<dbReference type="Proteomes" id="UP000019364">
    <property type="component" value="Unassembled WGS sequence"/>
</dbReference>
<dbReference type="InterPro" id="IPR006480">
    <property type="entry name" value="Phage_holin_4_1"/>
</dbReference>
<feature type="transmembrane region" description="Helical" evidence="6">
    <location>
        <begin position="6"/>
        <end position="26"/>
    </location>
</feature>
<dbReference type="RefSeq" id="WP_052020169.1">
    <property type="nucleotide sequence ID" value="NZ_BAVZ01000005.1"/>
</dbReference>
<dbReference type="AlphaFoldDB" id="W7YTU2"/>
<accession>W7YTU2</accession>